<dbReference type="InterPro" id="IPR050706">
    <property type="entry name" value="Cyclic-di-GMP_PDE-like"/>
</dbReference>
<dbReference type="PANTHER" id="PTHR33121:SF79">
    <property type="entry name" value="CYCLIC DI-GMP PHOSPHODIESTERASE PDED-RELATED"/>
    <property type="match status" value="1"/>
</dbReference>
<dbReference type="Pfam" id="PF00563">
    <property type="entry name" value="EAL"/>
    <property type="match status" value="1"/>
</dbReference>
<sequence length="231" mass="25960">MIGMESLVRWRHPQDGLVMPGQFIPMAEEAGVISELSRAVLANALRDLGRWRAEGRQWDVAVNVSTKDFSDLRFPDHLAEEAARAGAPLQHLILEITESQMAADRTLQLDILTRLRLKRVRLSIDDFGTGYSFLSQLREFPVDELKIDRSFVHGAARDTQLAAIVQSNIRLASELGLRVVAEGVEDLDDWRFLRAAGCTYAQGYFVARPMPGAELVAWEADWRSRRSELAA</sequence>
<accession>A0A091BAS5</accession>
<dbReference type="SMART" id="SM00052">
    <property type="entry name" value="EAL"/>
    <property type="match status" value="1"/>
</dbReference>
<organism evidence="2 3">
    <name type="scientific">Arenimonas composti TR7-09 = DSM 18010</name>
    <dbReference type="NCBI Taxonomy" id="1121013"/>
    <lineage>
        <taxon>Bacteria</taxon>
        <taxon>Pseudomonadati</taxon>
        <taxon>Pseudomonadota</taxon>
        <taxon>Gammaproteobacteria</taxon>
        <taxon>Lysobacterales</taxon>
        <taxon>Lysobacteraceae</taxon>
        <taxon>Arenimonas</taxon>
    </lineage>
</organism>
<dbReference type="STRING" id="1121013.GCA_000426365_02609"/>
<dbReference type="EMBL" id="AWXU01000048">
    <property type="protein sequence ID" value="KFN48836.1"/>
    <property type="molecule type" value="Genomic_DNA"/>
</dbReference>
<dbReference type="CDD" id="cd01948">
    <property type="entry name" value="EAL"/>
    <property type="match status" value="1"/>
</dbReference>
<keyword evidence="3" id="KW-1185">Reference proteome</keyword>
<comment type="caution">
    <text evidence="2">The sequence shown here is derived from an EMBL/GenBank/DDBJ whole genome shotgun (WGS) entry which is preliminary data.</text>
</comment>
<dbReference type="Gene3D" id="3.20.20.450">
    <property type="entry name" value="EAL domain"/>
    <property type="match status" value="1"/>
</dbReference>
<feature type="domain" description="EAL" evidence="1">
    <location>
        <begin position="1"/>
        <end position="223"/>
    </location>
</feature>
<dbReference type="InterPro" id="IPR035919">
    <property type="entry name" value="EAL_sf"/>
</dbReference>
<protein>
    <recommendedName>
        <fullName evidence="1">EAL domain-containing protein</fullName>
    </recommendedName>
</protein>
<dbReference type="AlphaFoldDB" id="A0A091BAS5"/>
<dbReference type="SUPFAM" id="SSF141868">
    <property type="entry name" value="EAL domain-like"/>
    <property type="match status" value="1"/>
</dbReference>
<dbReference type="Proteomes" id="UP000029391">
    <property type="component" value="Unassembled WGS sequence"/>
</dbReference>
<evidence type="ECO:0000313" key="2">
    <source>
        <dbReference type="EMBL" id="KFN48836.1"/>
    </source>
</evidence>
<name>A0A091BAS5_9GAMM</name>
<dbReference type="PANTHER" id="PTHR33121">
    <property type="entry name" value="CYCLIC DI-GMP PHOSPHODIESTERASE PDEF"/>
    <property type="match status" value="1"/>
</dbReference>
<gene>
    <name evidence="2" type="ORF">P873_13570</name>
</gene>
<dbReference type="GO" id="GO:0071111">
    <property type="term" value="F:cyclic-guanylate-specific phosphodiesterase activity"/>
    <property type="evidence" value="ECO:0007669"/>
    <property type="project" value="InterPro"/>
</dbReference>
<dbReference type="eggNOG" id="COG2200">
    <property type="taxonomic scope" value="Bacteria"/>
</dbReference>
<dbReference type="InterPro" id="IPR001633">
    <property type="entry name" value="EAL_dom"/>
</dbReference>
<reference evidence="2 3" key="1">
    <citation type="submission" date="2013-09" db="EMBL/GenBank/DDBJ databases">
        <title>Genome sequencing of Arenimonas composti.</title>
        <authorList>
            <person name="Chen F."/>
            <person name="Wang G."/>
        </authorList>
    </citation>
    <scope>NUCLEOTIDE SEQUENCE [LARGE SCALE GENOMIC DNA]</scope>
    <source>
        <strain evidence="2 3">TR7-09</strain>
    </source>
</reference>
<dbReference type="PROSITE" id="PS50883">
    <property type="entry name" value="EAL"/>
    <property type="match status" value="1"/>
</dbReference>
<proteinExistence type="predicted"/>
<evidence type="ECO:0000259" key="1">
    <source>
        <dbReference type="PROSITE" id="PS50883"/>
    </source>
</evidence>
<evidence type="ECO:0000313" key="3">
    <source>
        <dbReference type="Proteomes" id="UP000029391"/>
    </source>
</evidence>